<proteinExistence type="predicted"/>
<evidence type="ECO:0000313" key="3">
    <source>
        <dbReference type="Proteomes" id="UP000076744"/>
    </source>
</evidence>
<accession>A0A167PNZ8</accession>
<organism evidence="2 3">
    <name type="scientific">Cordyceps fumosorosea (strain ARSEF 2679)</name>
    <name type="common">Isaria fumosorosea</name>
    <dbReference type="NCBI Taxonomy" id="1081104"/>
    <lineage>
        <taxon>Eukaryota</taxon>
        <taxon>Fungi</taxon>
        <taxon>Dikarya</taxon>
        <taxon>Ascomycota</taxon>
        <taxon>Pezizomycotina</taxon>
        <taxon>Sordariomycetes</taxon>
        <taxon>Hypocreomycetidae</taxon>
        <taxon>Hypocreales</taxon>
        <taxon>Cordycipitaceae</taxon>
        <taxon>Cordyceps</taxon>
    </lineage>
</organism>
<feature type="compositionally biased region" description="Low complexity" evidence="1">
    <location>
        <begin position="80"/>
        <end position="99"/>
    </location>
</feature>
<dbReference type="EMBL" id="AZHB01000021">
    <property type="protein sequence ID" value="OAA56870.1"/>
    <property type="molecule type" value="Genomic_DNA"/>
</dbReference>
<feature type="compositionally biased region" description="Low complexity" evidence="1">
    <location>
        <begin position="18"/>
        <end position="53"/>
    </location>
</feature>
<feature type="compositionally biased region" description="Low complexity" evidence="1">
    <location>
        <begin position="61"/>
        <end position="73"/>
    </location>
</feature>
<dbReference type="GeneID" id="30023678"/>
<evidence type="ECO:0000313" key="2">
    <source>
        <dbReference type="EMBL" id="OAA56870.1"/>
    </source>
</evidence>
<comment type="caution">
    <text evidence="2">The sequence shown here is derived from an EMBL/GenBank/DDBJ whole genome shotgun (WGS) entry which is preliminary data.</text>
</comment>
<keyword evidence="3" id="KW-1185">Reference proteome</keyword>
<dbReference type="AlphaFoldDB" id="A0A167PNZ8"/>
<dbReference type="RefSeq" id="XP_018701901.1">
    <property type="nucleotide sequence ID" value="XM_018850989.1"/>
</dbReference>
<evidence type="ECO:0000256" key="1">
    <source>
        <dbReference type="SAM" id="MobiDB-lite"/>
    </source>
</evidence>
<name>A0A167PNZ8_CORFA</name>
<dbReference type="Proteomes" id="UP000076744">
    <property type="component" value="Unassembled WGS sequence"/>
</dbReference>
<protein>
    <submittedName>
        <fullName evidence="2">Uncharacterized protein</fullName>
    </submittedName>
</protein>
<reference evidence="2 3" key="1">
    <citation type="journal article" date="2016" name="Genome Biol. Evol.">
        <title>Divergent and convergent evolution of fungal pathogenicity.</title>
        <authorList>
            <person name="Shang Y."/>
            <person name="Xiao G."/>
            <person name="Zheng P."/>
            <person name="Cen K."/>
            <person name="Zhan S."/>
            <person name="Wang C."/>
        </authorList>
    </citation>
    <scope>NUCLEOTIDE SEQUENCE [LARGE SCALE GENOMIC DNA]</scope>
    <source>
        <strain evidence="2 3">ARSEF 2679</strain>
    </source>
</reference>
<gene>
    <name evidence="2" type="ORF">ISF_07386</name>
</gene>
<sequence length="111" mass="10670">MPSYVLTGRGGAGNVRRLASSSSSSTATLTPPTTTTTTTTPSAASSTPRIVSSGVGGAGNMAGNAYAYAGSGSDQEEDGASLLSATSSAGSSVAGKARGWAARVSGSFSRS</sequence>
<feature type="region of interest" description="Disordered" evidence="1">
    <location>
        <begin position="1"/>
        <end position="111"/>
    </location>
</feature>